<evidence type="ECO:0000256" key="3">
    <source>
        <dbReference type="ARBA" id="ARBA00008743"/>
    </source>
</evidence>
<keyword evidence="4 8" id="KW-0812">Transmembrane</keyword>
<feature type="domain" description="OST48 middle" evidence="10">
    <location>
        <begin position="277"/>
        <end position="416"/>
    </location>
</feature>
<dbReference type="InterPro" id="IPR055457">
    <property type="entry name" value="OST48_N"/>
</dbReference>
<feature type="chain" id="PRO_5041779763" description="Dolichyl-diphosphooligosaccharide--protein glycosyltransferase subunit WBP1" evidence="8">
    <location>
        <begin position="20"/>
        <end position="430"/>
    </location>
</feature>
<evidence type="ECO:0000256" key="4">
    <source>
        <dbReference type="ARBA" id="ARBA00022692"/>
    </source>
</evidence>
<dbReference type="Proteomes" id="UP001219355">
    <property type="component" value="Chromosome 1"/>
</dbReference>
<dbReference type="InterPro" id="IPR055459">
    <property type="entry name" value="OST48_MD"/>
</dbReference>
<evidence type="ECO:0000259" key="10">
    <source>
        <dbReference type="Pfam" id="PF23358"/>
    </source>
</evidence>
<keyword evidence="6 8" id="KW-1133">Transmembrane helix</keyword>
<dbReference type="PANTHER" id="PTHR10830:SF0">
    <property type="entry name" value="DOLICHYL-DIPHOSPHOOLIGOSACCHARIDE--PROTEIN GLYCOSYLTRANSFERASE 48 KDA SUBUNIT"/>
    <property type="match status" value="1"/>
</dbReference>
<keyword evidence="11" id="KW-0808">Transferase</keyword>
<keyword evidence="12" id="KW-1185">Reference proteome</keyword>
<evidence type="ECO:0000313" key="12">
    <source>
        <dbReference type="Proteomes" id="UP001219355"/>
    </source>
</evidence>
<protein>
    <recommendedName>
        <fullName evidence="8">Dolichyl-diphosphooligosaccharide--protein glycosyltransferase subunit WBP1</fullName>
        <shortName evidence="8">Oligosaccharyl transferase subunit WBP1</shortName>
    </recommendedName>
</protein>
<reference evidence="11" key="1">
    <citation type="submission" date="2023-03" db="EMBL/GenBank/DDBJ databases">
        <title>Emydomyces testavorans Genome Sequence.</title>
        <authorList>
            <person name="Hoyer L."/>
        </authorList>
    </citation>
    <scope>NUCLEOTIDE SEQUENCE</scope>
    <source>
        <strain evidence="11">16-2883</strain>
    </source>
</reference>
<organism evidence="11 12">
    <name type="scientific">Emydomyces testavorans</name>
    <dbReference type="NCBI Taxonomy" id="2070801"/>
    <lineage>
        <taxon>Eukaryota</taxon>
        <taxon>Fungi</taxon>
        <taxon>Dikarya</taxon>
        <taxon>Ascomycota</taxon>
        <taxon>Pezizomycotina</taxon>
        <taxon>Eurotiomycetes</taxon>
        <taxon>Eurotiomycetidae</taxon>
        <taxon>Onygenales</taxon>
        <taxon>Nannizziopsiaceae</taxon>
        <taxon>Emydomyces</taxon>
    </lineage>
</organism>
<dbReference type="GO" id="GO:0016740">
    <property type="term" value="F:transferase activity"/>
    <property type="evidence" value="ECO:0007669"/>
    <property type="project" value="UniProtKB-KW"/>
</dbReference>
<evidence type="ECO:0000256" key="5">
    <source>
        <dbReference type="ARBA" id="ARBA00022824"/>
    </source>
</evidence>
<dbReference type="EMBL" id="CP120627">
    <property type="protein sequence ID" value="WEW55986.1"/>
    <property type="molecule type" value="Genomic_DNA"/>
</dbReference>
<name>A0AAF0DE23_9EURO</name>
<comment type="similarity">
    <text evidence="3 8">Belongs to the DDOST 48 kDa subunit family.</text>
</comment>
<evidence type="ECO:0000259" key="9">
    <source>
        <dbReference type="Pfam" id="PF03345"/>
    </source>
</evidence>
<dbReference type="Pfam" id="PF23358">
    <property type="entry name" value="OST48_MD"/>
    <property type="match status" value="1"/>
</dbReference>
<evidence type="ECO:0000256" key="2">
    <source>
        <dbReference type="ARBA" id="ARBA00004922"/>
    </source>
</evidence>
<keyword evidence="5 8" id="KW-0256">Endoplasmic reticulum</keyword>
<feature type="domain" description="OST48 N-terminal" evidence="9">
    <location>
        <begin position="49"/>
        <end position="247"/>
    </location>
</feature>
<gene>
    <name evidence="11" type="primary">WBP1</name>
    <name evidence="11" type="ORF">PRK78_001421</name>
</gene>
<evidence type="ECO:0000256" key="6">
    <source>
        <dbReference type="ARBA" id="ARBA00022989"/>
    </source>
</evidence>
<dbReference type="GO" id="GO:0008250">
    <property type="term" value="C:oligosaccharyltransferase complex"/>
    <property type="evidence" value="ECO:0007669"/>
    <property type="project" value="TreeGrafter"/>
</dbReference>
<comment type="function">
    <text evidence="8">Subunit of the oligosaccharyl transferase (OST) complex that catalyzes the initial transfer of a defined glycan (Glc(3)Man(9)GlcNAc(2) in eukaryotes) from the lipid carrier dolichol-pyrophosphate to an asparagine residue within an Asn-X-Ser/Thr consensus motif in nascent polypeptide chains, the first step in protein N-glycosylation. N-glycosylation occurs cotranslationally and the complex associates with the Sec61 complex at the channel-forming translocon complex that mediates protein translocation across the endoplasmic reticulum (ER).</text>
</comment>
<comment type="subunit">
    <text evidence="8">Component of the oligosaccharyltransferase (OST) complex.</text>
</comment>
<dbReference type="AlphaFoldDB" id="A0AAF0DE23"/>
<comment type="subcellular location">
    <subcellularLocation>
        <location evidence="8">Endoplasmic reticulum membrane</location>
        <topology evidence="8">Single-pass type I membrane protein</topology>
    </subcellularLocation>
    <subcellularLocation>
        <location evidence="1">Membrane</location>
        <topology evidence="1">Single-pass type I membrane protein</topology>
    </subcellularLocation>
</comment>
<dbReference type="PANTHER" id="PTHR10830">
    <property type="entry name" value="DOLICHYL-DIPHOSPHOOLIGOSACCHARIDE--PROTEIN GLYCOSYLTRANSFERASE 48 KDA SUBUNIT"/>
    <property type="match status" value="1"/>
</dbReference>
<evidence type="ECO:0000256" key="7">
    <source>
        <dbReference type="ARBA" id="ARBA00023136"/>
    </source>
</evidence>
<proteinExistence type="inferred from homology"/>
<sequence length="430" mass="47843">MRWLLSLLVLGVYCRAIQAVSSSGSRLLVIQENTSEKQLYSTFWADLERLGPALTPKTLLDFVNGNGNILLALSGGSPTPSSISSFLLELDINLSPDRAPVVVDHFNHDILSSADFHDTLLVPQPGKLRPDVKNLFAGDGVLAFPKSVGQSLGNTSPLLVPILHASETAYSYDTKDLDGTIEDPFATGSQIALVSALQARNSARVTVLGSAESLEDKWFSATVQGLKHGQQSKTANREFAKQLTSWTFKEIGVIKVGRIQHHLSESITTTPALLNASNPTIYRIKSNVTFSIELSEYNYDHWIPFEIPENDALQLEFTMLSPFYRLNLKPISKTSTSAIYGTSFVLPDQHGIFSFRVNYKRPFLTNVVERHEVSVRHFAHDEWPRSWRITGGWVWIAGLWTVIGGFLAFVLVWLYSAPPREESTSMKKHQ</sequence>
<dbReference type="Pfam" id="PF03345">
    <property type="entry name" value="OST48_N"/>
    <property type="match status" value="1"/>
</dbReference>
<keyword evidence="8" id="KW-0732">Signal</keyword>
<feature type="signal peptide" evidence="8">
    <location>
        <begin position="1"/>
        <end position="19"/>
    </location>
</feature>
<feature type="transmembrane region" description="Helical" evidence="8">
    <location>
        <begin position="393"/>
        <end position="417"/>
    </location>
</feature>
<dbReference type="InterPro" id="IPR005013">
    <property type="entry name" value="DDOST_48_kDa_subunit"/>
</dbReference>
<dbReference type="GO" id="GO:0018279">
    <property type="term" value="P:protein N-linked glycosylation via asparagine"/>
    <property type="evidence" value="ECO:0007669"/>
    <property type="project" value="UniProtKB-UniRule"/>
</dbReference>
<evidence type="ECO:0000256" key="8">
    <source>
        <dbReference type="RuleBase" id="RU361142"/>
    </source>
</evidence>
<accession>A0AAF0DE23</accession>
<keyword evidence="7 8" id="KW-0472">Membrane</keyword>
<comment type="pathway">
    <text evidence="2 8">Protein modification; protein glycosylation.</text>
</comment>
<evidence type="ECO:0000313" key="11">
    <source>
        <dbReference type="EMBL" id="WEW55986.1"/>
    </source>
</evidence>
<evidence type="ECO:0000256" key="1">
    <source>
        <dbReference type="ARBA" id="ARBA00004479"/>
    </source>
</evidence>